<accession>A0A2K3KF14</accession>
<sequence length="130" mass="14846">MTTRLVRPVFLRAGQMAELDTYRSEILGKSIQAASRGICQVSQNIILLVLLQTHEFFYMLSHDNLLGKYTRDCGKRLSSLIIQWIWQVYACILLGRHTMDCTAQLFLSKLVCEEWLLAARCALGSRPVQP</sequence>
<dbReference type="EMBL" id="ASHM01094170">
    <property type="protein sequence ID" value="PNX64885.1"/>
    <property type="molecule type" value="Genomic_DNA"/>
</dbReference>
<reference evidence="1 2" key="2">
    <citation type="journal article" date="2017" name="Front. Plant Sci.">
        <title>Gene Classification and Mining of Molecular Markers Useful in Red Clover (Trifolium pratense) Breeding.</title>
        <authorList>
            <person name="Istvanek J."/>
            <person name="Dluhosova J."/>
            <person name="Dluhos P."/>
            <person name="Patkova L."/>
            <person name="Nedelnik J."/>
            <person name="Repkova J."/>
        </authorList>
    </citation>
    <scope>NUCLEOTIDE SEQUENCE [LARGE SCALE GENOMIC DNA]</scope>
    <source>
        <strain evidence="2">cv. Tatra</strain>
        <tissue evidence="1">Young leaves</tissue>
    </source>
</reference>
<comment type="caution">
    <text evidence="1">The sequence shown here is derived from an EMBL/GenBank/DDBJ whole genome shotgun (WGS) entry which is preliminary data.</text>
</comment>
<organism evidence="1 2">
    <name type="scientific">Trifolium pratense</name>
    <name type="common">Red clover</name>
    <dbReference type="NCBI Taxonomy" id="57577"/>
    <lineage>
        <taxon>Eukaryota</taxon>
        <taxon>Viridiplantae</taxon>
        <taxon>Streptophyta</taxon>
        <taxon>Embryophyta</taxon>
        <taxon>Tracheophyta</taxon>
        <taxon>Spermatophyta</taxon>
        <taxon>Magnoliopsida</taxon>
        <taxon>eudicotyledons</taxon>
        <taxon>Gunneridae</taxon>
        <taxon>Pentapetalae</taxon>
        <taxon>rosids</taxon>
        <taxon>fabids</taxon>
        <taxon>Fabales</taxon>
        <taxon>Fabaceae</taxon>
        <taxon>Papilionoideae</taxon>
        <taxon>50 kb inversion clade</taxon>
        <taxon>NPAAA clade</taxon>
        <taxon>Hologalegina</taxon>
        <taxon>IRL clade</taxon>
        <taxon>Trifolieae</taxon>
        <taxon>Trifolium</taxon>
    </lineage>
</organism>
<evidence type="ECO:0000313" key="1">
    <source>
        <dbReference type="EMBL" id="PNX64885.1"/>
    </source>
</evidence>
<name>A0A2K3KF14_TRIPR</name>
<reference evidence="1 2" key="1">
    <citation type="journal article" date="2014" name="Am. J. Bot.">
        <title>Genome assembly and annotation for red clover (Trifolium pratense; Fabaceae).</title>
        <authorList>
            <person name="Istvanek J."/>
            <person name="Jaros M."/>
            <person name="Krenek A."/>
            <person name="Repkova J."/>
        </authorList>
    </citation>
    <scope>NUCLEOTIDE SEQUENCE [LARGE SCALE GENOMIC DNA]</scope>
    <source>
        <strain evidence="2">cv. Tatra</strain>
        <tissue evidence="1">Young leaves</tissue>
    </source>
</reference>
<dbReference type="AlphaFoldDB" id="A0A2K3KF14"/>
<gene>
    <name evidence="1" type="ORF">L195_g054252</name>
</gene>
<proteinExistence type="predicted"/>
<evidence type="ECO:0000313" key="2">
    <source>
        <dbReference type="Proteomes" id="UP000236291"/>
    </source>
</evidence>
<dbReference type="Proteomes" id="UP000236291">
    <property type="component" value="Unassembled WGS sequence"/>
</dbReference>
<protein>
    <submittedName>
        <fullName evidence="1">Uncharacterized protein</fullName>
    </submittedName>
</protein>